<name>A0A4Z1FL96_9HELO</name>
<organism evidence="2 3">
    <name type="scientific">Botrytis paeoniae</name>
    <dbReference type="NCBI Taxonomy" id="278948"/>
    <lineage>
        <taxon>Eukaryota</taxon>
        <taxon>Fungi</taxon>
        <taxon>Dikarya</taxon>
        <taxon>Ascomycota</taxon>
        <taxon>Pezizomycotina</taxon>
        <taxon>Leotiomycetes</taxon>
        <taxon>Helotiales</taxon>
        <taxon>Sclerotiniaceae</taxon>
        <taxon>Botrytis</taxon>
    </lineage>
</organism>
<dbReference type="AlphaFoldDB" id="A0A4Z1FL96"/>
<gene>
    <name evidence="2" type="ORF">BPAE_0084g00120</name>
</gene>
<reference evidence="2 3" key="1">
    <citation type="submission" date="2017-12" db="EMBL/GenBank/DDBJ databases">
        <title>Comparative genomics of Botrytis spp.</title>
        <authorList>
            <person name="Valero-Jimenez C.A."/>
            <person name="Tapia P."/>
            <person name="Veloso J."/>
            <person name="Silva-Moreno E."/>
            <person name="Staats M."/>
            <person name="Valdes J.H."/>
            <person name="Van Kan J.A.L."/>
        </authorList>
    </citation>
    <scope>NUCLEOTIDE SEQUENCE [LARGE SCALE GENOMIC DNA]</scope>
    <source>
        <strain evidence="2 3">Bp0003</strain>
    </source>
</reference>
<comment type="caution">
    <text evidence="2">The sequence shown here is derived from an EMBL/GenBank/DDBJ whole genome shotgun (WGS) entry which is preliminary data.</text>
</comment>
<feature type="compositionally biased region" description="Polar residues" evidence="1">
    <location>
        <begin position="187"/>
        <end position="202"/>
    </location>
</feature>
<proteinExistence type="predicted"/>
<feature type="compositionally biased region" description="Basic and acidic residues" evidence="1">
    <location>
        <begin position="306"/>
        <end position="323"/>
    </location>
</feature>
<evidence type="ECO:0000313" key="2">
    <source>
        <dbReference type="EMBL" id="TGO25245.1"/>
    </source>
</evidence>
<evidence type="ECO:0000256" key="1">
    <source>
        <dbReference type="SAM" id="MobiDB-lite"/>
    </source>
</evidence>
<dbReference type="Proteomes" id="UP000297910">
    <property type="component" value="Unassembled WGS sequence"/>
</dbReference>
<evidence type="ECO:0000313" key="3">
    <source>
        <dbReference type="Proteomes" id="UP000297910"/>
    </source>
</evidence>
<feature type="compositionally biased region" description="Basic and acidic residues" evidence="1">
    <location>
        <begin position="239"/>
        <end position="256"/>
    </location>
</feature>
<accession>A0A4Z1FL96</accession>
<sequence length="452" mass="51022">MSRSSGLVPLRLQVTSSKGHYIYFPVEKNGEGRDVRRLMIFRESKVEYVKANEIKPKDDEEVQCYIKVGINSKQLIYESTKYANYLSEKQDPEKKMNHIMDVWAKKDWLFDDKGNCLSSFPSAPPEKSKDKPLPSSLPAPSEQLRANTDTPKNTKEKKKLFGNTLPPMSKEQIASLEASRKAKDIKSVSSNLPTSSKPTNANSERRDKKVGPFLVSDSESESDPGSLFVSQRKPTHPKSAADDKKRREERERERAAQRKKPVRNPSASDEDDKPQSSDSRFNTKTTGKTREPTKPAKKTTTNTDLAGDKSSRREGRERPKPEKVGATGESSRGIVRTRNDRSKSPDKTSRKPEVQRPGRDNYRTSSRPPAGVAVKGDSTSTFKSRSSRQRNGNELASDAGIYLKSRSQYKGPQKNYLEVEDDSNRPPTAKELQDMELEDAQRMWKKKHGTEL</sequence>
<feature type="region of interest" description="Disordered" evidence="1">
    <location>
        <begin position="119"/>
        <end position="452"/>
    </location>
</feature>
<dbReference type="EMBL" id="PQXI01000084">
    <property type="protein sequence ID" value="TGO25245.1"/>
    <property type="molecule type" value="Genomic_DNA"/>
</dbReference>
<feature type="compositionally biased region" description="Basic residues" evidence="1">
    <location>
        <begin position="443"/>
        <end position="452"/>
    </location>
</feature>
<keyword evidence="3" id="KW-1185">Reference proteome</keyword>
<feature type="compositionally biased region" description="Polar residues" evidence="1">
    <location>
        <begin position="276"/>
        <end position="286"/>
    </location>
</feature>
<feature type="compositionally biased region" description="Basic and acidic residues" evidence="1">
    <location>
        <begin position="337"/>
        <end position="362"/>
    </location>
</feature>
<feature type="compositionally biased region" description="Polar residues" evidence="1">
    <location>
        <begin position="377"/>
        <end position="394"/>
    </location>
</feature>
<protein>
    <submittedName>
        <fullName evidence="2">Uncharacterized protein</fullName>
    </submittedName>
</protein>